<protein>
    <submittedName>
        <fullName evidence="1">Uncharacterized protein</fullName>
    </submittedName>
</protein>
<dbReference type="Proteomes" id="UP000276215">
    <property type="component" value="Unassembled WGS sequence"/>
</dbReference>
<proteinExistence type="predicted"/>
<keyword evidence="2" id="KW-1185">Reference proteome</keyword>
<organism evidence="1 2">
    <name type="scientific">Choiromyces venosus 120613-1</name>
    <dbReference type="NCBI Taxonomy" id="1336337"/>
    <lineage>
        <taxon>Eukaryota</taxon>
        <taxon>Fungi</taxon>
        <taxon>Dikarya</taxon>
        <taxon>Ascomycota</taxon>
        <taxon>Pezizomycotina</taxon>
        <taxon>Pezizomycetes</taxon>
        <taxon>Pezizales</taxon>
        <taxon>Tuberaceae</taxon>
        <taxon>Choiromyces</taxon>
    </lineage>
</organism>
<evidence type="ECO:0000313" key="2">
    <source>
        <dbReference type="Proteomes" id="UP000276215"/>
    </source>
</evidence>
<gene>
    <name evidence="1" type="ORF">L873DRAFT_592187</name>
</gene>
<reference evidence="1 2" key="1">
    <citation type="journal article" date="2018" name="Nat. Ecol. Evol.">
        <title>Pezizomycetes genomes reveal the molecular basis of ectomycorrhizal truffle lifestyle.</title>
        <authorList>
            <person name="Murat C."/>
            <person name="Payen T."/>
            <person name="Noel B."/>
            <person name="Kuo A."/>
            <person name="Morin E."/>
            <person name="Chen J."/>
            <person name="Kohler A."/>
            <person name="Krizsan K."/>
            <person name="Balestrini R."/>
            <person name="Da Silva C."/>
            <person name="Montanini B."/>
            <person name="Hainaut M."/>
            <person name="Levati E."/>
            <person name="Barry K.W."/>
            <person name="Belfiori B."/>
            <person name="Cichocki N."/>
            <person name="Clum A."/>
            <person name="Dockter R.B."/>
            <person name="Fauchery L."/>
            <person name="Guy J."/>
            <person name="Iotti M."/>
            <person name="Le Tacon F."/>
            <person name="Lindquist E.A."/>
            <person name="Lipzen A."/>
            <person name="Malagnac F."/>
            <person name="Mello A."/>
            <person name="Molinier V."/>
            <person name="Miyauchi S."/>
            <person name="Poulain J."/>
            <person name="Riccioni C."/>
            <person name="Rubini A."/>
            <person name="Sitrit Y."/>
            <person name="Splivallo R."/>
            <person name="Traeger S."/>
            <person name="Wang M."/>
            <person name="Zifcakova L."/>
            <person name="Wipf D."/>
            <person name="Zambonelli A."/>
            <person name="Paolocci F."/>
            <person name="Nowrousian M."/>
            <person name="Ottonello S."/>
            <person name="Baldrian P."/>
            <person name="Spatafora J.W."/>
            <person name="Henrissat B."/>
            <person name="Nagy L.G."/>
            <person name="Aury J.M."/>
            <person name="Wincker P."/>
            <person name="Grigoriev I.V."/>
            <person name="Bonfante P."/>
            <person name="Martin F.M."/>
        </authorList>
    </citation>
    <scope>NUCLEOTIDE SEQUENCE [LARGE SCALE GENOMIC DNA]</scope>
    <source>
        <strain evidence="1 2">120613-1</strain>
    </source>
</reference>
<name>A0A3N4J7B3_9PEZI</name>
<evidence type="ECO:0000313" key="1">
    <source>
        <dbReference type="EMBL" id="RPA89744.1"/>
    </source>
</evidence>
<dbReference type="AlphaFoldDB" id="A0A3N4J7B3"/>
<sequence length="82" mass="9405">MPFLKLVRVKKPVPYSPQPAITDSLMPFPRCQGRQPFQNLSLLIRHRYLAVIPHILVTVRDIAAVVVYGDPWALMCCRIHLV</sequence>
<accession>A0A3N4J7B3</accession>
<dbReference type="EMBL" id="ML120558">
    <property type="protein sequence ID" value="RPA89744.1"/>
    <property type="molecule type" value="Genomic_DNA"/>
</dbReference>